<sequence>MAEPSHQTLEQAAEWFALLRDGQASNEHKIAWHQWLDAKPENKKAWQYVEKISHSFETLQQTPDPQSTANNLFSANQRLRQRRRVLSGMLSIGAIGLLGQLSWNKKWLPDSVMAFAADYHTGVGQQSNITLADGSQIWLNTATAINVDYTTLHRRIQLLHGEIYIETAKDLSRSFVVDTSHGRLTALGTQFNVISQQENIELAVYEGAVSVQTNSAQQTEIRAGETTRFNSNQIMPKQHAITARQAWRQGLLVAEDMTLEDLIAELNRYQYGYINISDDVAQLKVYGSFPLSDTNRALAMLTTVLPIQVRQVFPGWIKVESLRS</sequence>
<dbReference type="Pfam" id="PF16220">
    <property type="entry name" value="DUF4880"/>
    <property type="match status" value="1"/>
</dbReference>
<dbReference type="EMBL" id="MCRI01000047">
    <property type="protein sequence ID" value="ODN65656.1"/>
    <property type="molecule type" value="Genomic_DNA"/>
</dbReference>
<dbReference type="InterPro" id="IPR006860">
    <property type="entry name" value="FecR"/>
</dbReference>
<dbReference type="PATRIC" id="fig|291169.3.peg.2607"/>
<accession>A0A1E3GQ20</accession>
<dbReference type="Pfam" id="PF04773">
    <property type="entry name" value="FecR"/>
    <property type="match status" value="1"/>
</dbReference>
<dbReference type="Gene3D" id="2.60.120.1440">
    <property type="match status" value="1"/>
</dbReference>
<dbReference type="GO" id="GO:0016989">
    <property type="term" value="F:sigma factor antagonist activity"/>
    <property type="evidence" value="ECO:0007669"/>
    <property type="project" value="TreeGrafter"/>
</dbReference>
<dbReference type="STRING" id="291169.A9E74_02582"/>
<organism evidence="3 4">
    <name type="scientific">Methylophaga muralis</name>
    <dbReference type="NCBI Taxonomy" id="291169"/>
    <lineage>
        <taxon>Bacteria</taxon>
        <taxon>Pseudomonadati</taxon>
        <taxon>Pseudomonadota</taxon>
        <taxon>Gammaproteobacteria</taxon>
        <taxon>Thiotrichales</taxon>
        <taxon>Piscirickettsiaceae</taxon>
        <taxon>Methylophaga</taxon>
    </lineage>
</organism>
<proteinExistence type="predicted"/>
<dbReference type="RefSeq" id="WP_069296950.1">
    <property type="nucleotide sequence ID" value="NZ_MCRI01000047.1"/>
</dbReference>
<evidence type="ECO:0000259" key="2">
    <source>
        <dbReference type="Pfam" id="PF16220"/>
    </source>
</evidence>
<name>A0A1E3GQ20_9GAMM</name>
<feature type="domain" description="FecR protein" evidence="1">
    <location>
        <begin position="118"/>
        <end position="209"/>
    </location>
</feature>
<comment type="caution">
    <text evidence="3">The sequence shown here is derived from an EMBL/GenBank/DDBJ whole genome shotgun (WGS) entry which is preliminary data.</text>
</comment>
<evidence type="ECO:0000313" key="3">
    <source>
        <dbReference type="EMBL" id="ODN65656.1"/>
    </source>
</evidence>
<evidence type="ECO:0000313" key="4">
    <source>
        <dbReference type="Proteomes" id="UP000094379"/>
    </source>
</evidence>
<dbReference type="InterPro" id="IPR032623">
    <property type="entry name" value="FecR_N"/>
</dbReference>
<evidence type="ECO:0000259" key="1">
    <source>
        <dbReference type="Pfam" id="PF04773"/>
    </source>
</evidence>
<dbReference type="PANTHER" id="PTHR30273">
    <property type="entry name" value="PERIPLASMIC SIGNAL SENSOR AND SIGMA FACTOR ACTIVATOR FECR-RELATED"/>
    <property type="match status" value="1"/>
</dbReference>
<keyword evidence="4" id="KW-1185">Reference proteome</keyword>
<dbReference type="AlphaFoldDB" id="A0A1E3GQ20"/>
<dbReference type="Proteomes" id="UP000094379">
    <property type="component" value="Unassembled WGS sequence"/>
</dbReference>
<dbReference type="PIRSF" id="PIRSF018266">
    <property type="entry name" value="FecR"/>
    <property type="match status" value="1"/>
</dbReference>
<gene>
    <name evidence="3" type="ORF">A9E74_02582</name>
</gene>
<feature type="domain" description="FecR N-terminal" evidence="2">
    <location>
        <begin position="10"/>
        <end position="51"/>
    </location>
</feature>
<protein>
    <submittedName>
        <fullName evidence="3">Fec operon regulator FecR</fullName>
    </submittedName>
</protein>
<reference evidence="3 4" key="1">
    <citation type="submission" date="2016-07" db="EMBL/GenBank/DDBJ databases">
        <title>Draft Genome Sequence of Methylophaga muralis Bur 1.</title>
        <authorList>
            <person name="Vasilenko O.V."/>
            <person name="Doronina N.V."/>
            <person name="Shmareva M.N."/>
            <person name="Tarlachkov S.V."/>
            <person name="Mustakhimov I."/>
            <person name="Trotsenko Y.A."/>
        </authorList>
    </citation>
    <scope>NUCLEOTIDE SEQUENCE [LARGE SCALE GENOMIC DNA]</scope>
    <source>
        <strain evidence="3 4">Bur 1</strain>
    </source>
</reference>
<dbReference type="InterPro" id="IPR012373">
    <property type="entry name" value="Ferrdict_sens_TM"/>
</dbReference>
<dbReference type="PANTHER" id="PTHR30273:SF2">
    <property type="entry name" value="PROTEIN FECR"/>
    <property type="match status" value="1"/>
</dbReference>